<evidence type="ECO:0000313" key="3">
    <source>
        <dbReference type="Proteomes" id="UP000310421"/>
    </source>
</evidence>
<reference evidence="2 3" key="1">
    <citation type="submission" date="2018-10" db="EMBL/GenBank/DDBJ databases">
        <title>Fifty Aureobasidium pullulans genomes reveal a recombining polyextremotolerant generalist.</title>
        <authorList>
            <person name="Gostincar C."/>
            <person name="Turk M."/>
            <person name="Zajc J."/>
            <person name="Gunde-Cimerman N."/>
        </authorList>
    </citation>
    <scope>NUCLEOTIDE SEQUENCE [LARGE SCALE GENOMIC DNA]</scope>
    <source>
        <strain evidence="2 3">EXF-10751</strain>
    </source>
</reference>
<feature type="region of interest" description="Disordered" evidence="1">
    <location>
        <begin position="1"/>
        <end position="40"/>
    </location>
</feature>
<proteinExistence type="predicted"/>
<sequence length="500" mass="57670">MADHHVHQQSSLKRKRSPTDHAPAARIKQEDDEPVEQIDRSYDQNGSSLISLLIERDRYAPIFDNIYDHLGIADIVALTRVSKALSTLYTDFLSLHWNVDKHLARFVANPKALRHYMGMNRSLIVGSVPMQFFSRLCWKDSSLDILVENGPEAEAMMAYIASQGYRKQTKLDMCHLHFDFEMTPFKRGGTAQATVNLITISESTIWAFLVGPASMTANSCVIAWDKAYCLYPQYTHTHGKTMFAARLGRHGRGGRARTARTSVTRFQKRGWLVSDRSVRPNPDLAEDYQFAVRQLCGTRRIGDIETWSIPFDCCDFSSDQFQLDSTFIEKCTFRVEVTKKNPFARMRFKIDAGTFECCMLRHRYTFDIAPFPEDDFHGYLRYSLYRKAISEIRRSLNIHRNAFRKSQPDGKTDDATEVMNNQFSAALEVMSKATEQDTSNWDELCPLLALLNADESFERPDGWQYADDLIPQIYEDWNKQQPYSRAMMKVKAEIKEEKED</sequence>
<evidence type="ECO:0000313" key="2">
    <source>
        <dbReference type="EMBL" id="THW53973.1"/>
    </source>
</evidence>
<dbReference type="AlphaFoldDB" id="A0A4S8YJN9"/>
<accession>A0A4S8YJN9</accession>
<evidence type="ECO:0000256" key="1">
    <source>
        <dbReference type="SAM" id="MobiDB-lite"/>
    </source>
</evidence>
<evidence type="ECO:0008006" key="4">
    <source>
        <dbReference type="Google" id="ProtNLM"/>
    </source>
</evidence>
<organism evidence="2 3">
    <name type="scientific">Aureobasidium pullulans</name>
    <name type="common">Black yeast</name>
    <name type="synonym">Pullularia pullulans</name>
    <dbReference type="NCBI Taxonomy" id="5580"/>
    <lineage>
        <taxon>Eukaryota</taxon>
        <taxon>Fungi</taxon>
        <taxon>Dikarya</taxon>
        <taxon>Ascomycota</taxon>
        <taxon>Pezizomycotina</taxon>
        <taxon>Dothideomycetes</taxon>
        <taxon>Dothideomycetidae</taxon>
        <taxon>Dothideales</taxon>
        <taxon>Saccotheciaceae</taxon>
        <taxon>Aureobasidium</taxon>
    </lineage>
</organism>
<comment type="caution">
    <text evidence="2">The sequence shown here is derived from an EMBL/GenBank/DDBJ whole genome shotgun (WGS) entry which is preliminary data.</text>
</comment>
<dbReference type="EMBL" id="QZAN01000318">
    <property type="protein sequence ID" value="THW53973.1"/>
    <property type="molecule type" value="Genomic_DNA"/>
</dbReference>
<name>A0A4S8YJN9_AURPU</name>
<gene>
    <name evidence="2" type="ORF">D6D20_10512</name>
</gene>
<dbReference type="Proteomes" id="UP000310421">
    <property type="component" value="Unassembled WGS sequence"/>
</dbReference>
<protein>
    <recommendedName>
        <fullName evidence="4">F-box domain-containing protein</fullName>
    </recommendedName>
</protein>